<dbReference type="FunFam" id="1.10.510.10:FF:000232">
    <property type="entry name" value="Serine/threonine-protein kinase RIO1"/>
    <property type="match status" value="1"/>
</dbReference>
<dbReference type="InterPro" id="IPR000687">
    <property type="entry name" value="RIO_kinase"/>
</dbReference>
<dbReference type="AlphaFoldDB" id="A0A4U0UZJ1"/>
<evidence type="ECO:0000256" key="7">
    <source>
        <dbReference type="ARBA" id="ARBA00022517"/>
    </source>
</evidence>
<dbReference type="SUPFAM" id="SSF56112">
    <property type="entry name" value="Protein kinase-like (PK-like)"/>
    <property type="match status" value="1"/>
</dbReference>
<comment type="similarity">
    <text evidence="3 19">Belongs to the protein kinase superfamily. RIO-type Ser/Thr kinase family.</text>
</comment>
<comment type="cofactor">
    <cofactor evidence="1 22">
        <name>Mg(2+)</name>
        <dbReference type="ChEBI" id="CHEBI:18420"/>
    </cofactor>
</comment>
<dbReference type="Pfam" id="PF01163">
    <property type="entry name" value="RIO1"/>
    <property type="match status" value="1"/>
</dbReference>
<evidence type="ECO:0000256" key="13">
    <source>
        <dbReference type="ARBA" id="ARBA00022801"/>
    </source>
</evidence>
<evidence type="ECO:0000256" key="3">
    <source>
        <dbReference type="ARBA" id="ARBA00009196"/>
    </source>
</evidence>
<feature type="active site" description="4-aspartylphosphate intermediate" evidence="20">
    <location>
        <position position="354"/>
    </location>
</feature>
<evidence type="ECO:0000256" key="11">
    <source>
        <dbReference type="ARBA" id="ARBA00022741"/>
    </source>
</evidence>
<sequence>MADTPSYAQGLVPPHTYIENEGYVQDGQTQRKHMPGSVLDDAEADYGQEEEYDDLFEPSEEEYDDSELQASNPADYTKAYNRQRRLNDQSVPDPQQPKANPQLNTSANVDDQIKGLSKHTAKLRLSNIEAGLGGKQHGGAERSDRATTEQVLDPRTKLILLQLLNRDIISKMNGVLSTGKEANVYHALSTLPESERSAHGAAKPLHRAIKVYKTSILVFKDRDKYVSGEFRFKHGYNKSSNRAMVKVWAEKEFRNLRRIHAAGIPCPQPIYLKAHVLVMSFLGNSKGWPAPRLRDVEFSKSDTTPEDDVVDRWRDVYVTLLGYMRKMYHICHLVHADLSEYNLLYNDGKLFVIDVSQSVEHDHPRSLEFLRMDIKNITDFFRRKGVDTLSERAVFGMVTGSEGTTEDAGMKNMVEKMYEVRAQQPEQDDEEREVDDEVFRQQYIPQTLQQVYDIERDATTLQQGDGASLPYRDLLADDKIADGGAVQPPTSSVEPVPEEGILASSVHDQANANDKAGVDSDSDEDREKWSDDDAAPRGKRFEDKDEKKAHKASVKEEKRERRKEKMPKHIKKKLIGQGSRGKK</sequence>
<dbReference type="FunFam" id="3.30.200.20:FF:000148">
    <property type="entry name" value="Serine/threonine-protein kinase RIO1"/>
    <property type="match status" value="1"/>
</dbReference>
<evidence type="ECO:0000256" key="20">
    <source>
        <dbReference type="PIRSR" id="PIRSR038147-1"/>
    </source>
</evidence>
<dbReference type="PROSITE" id="PS01245">
    <property type="entry name" value="RIO1"/>
    <property type="match status" value="1"/>
</dbReference>
<proteinExistence type="inferred from homology"/>
<dbReference type="InterPro" id="IPR017407">
    <property type="entry name" value="Ser/Thr_kinase_Rio1"/>
</dbReference>
<evidence type="ECO:0000256" key="23">
    <source>
        <dbReference type="SAM" id="MobiDB-lite"/>
    </source>
</evidence>
<feature type="region of interest" description="Disordered" evidence="23">
    <location>
        <begin position="88"/>
        <end position="108"/>
    </location>
</feature>
<keyword evidence="9 19" id="KW-0808">Transferase</keyword>
<feature type="active site" description="Proton acceptor" evidence="20">
    <location>
        <position position="337"/>
    </location>
</feature>
<reference evidence="25 26" key="1">
    <citation type="submission" date="2017-03" db="EMBL/GenBank/DDBJ databases">
        <title>Genomes of endolithic fungi from Antarctica.</title>
        <authorList>
            <person name="Coleine C."/>
            <person name="Masonjones S."/>
            <person name="Stajich J.E."/>
        </authorList>
    </citation>
    <scope>NUCLEOTIDE SEQUENCE [LARGE SCALE GENOMIC DNA]</scope>
    <source>
        <strain evidence="25 26">CCFEE 5311</strain>
    </source>
</reference>
<keyword evidence="14 19" id="KW-0067">ATP-binding</keyword>
<dbReference type="EC" id="2.7.11.1" evidence="4 19"/>
<evidence type="ECO:0000256" key="2">
    <source>
        <dbReference type="ARBA" id="ARBA00004496"/>
    </source>
</evidence>
<evidence type="ECO:0000259" key="24">
    <source>
        <dbReference type="SMART" id="SM00090"/>
    </source>
</evidence>
<feature type="binding site" evidence="21">
    <location>
        <position position="280"/>
    </location>
    <ligand>
        <name>ATP</name>
        <dbReference type="ChEBI" id="CHEBI:30616"/>
    </ligand>
</feature>
<dbReference type="Proteomes" id="UP000310066">
    <property type="component" value="Unassembled WGS sequence"/>
</dbReference>
<keyword evidence="8 19" id="KW-0723">Serine/threonine-protein kinase</keyword>
<evidence type="ECO:0000256" key="14">
    <source>
        <dbReference type="ARBA" id="ARBA00022840"/>
    </source>
</evidence>
<evidence type="ECO:0000256" key="15">
    <source>
        <dbReference type="ARBA" id="ARBA00022842"/>
    </source>
</evidence>
<feature type="region of interest" description="Disordered" evidence="23">
    <location>
        <begin position="129"/>
        <end position="149"/>
    </location>
</feature>
<keyword evidence="13" id="KW-0378">Hydrolase</keyword>
<comment type="catalytic activity">
    <reaction evidence="16 19">
        <text>L-threonyl-[protein] + ATP = O-phospho-L-threonyl-[protein] + ADP + H(+)</text>
        <dbReference type="Rhea" id="RHEA:46608"/>
        <dbReference type="Rhea" id="RHEA-COMP:11060"/>
        <dbReference type="Rhea" id="RHEA-COMP:11605"/>
        <dbReference type="ChEBI" id="CHEBI:15378"/>
        <dbReference type="ChEBI" id="CHEBI:30013"/>
        <dbReference type="ChEBI" id="CHEBI:30616"/>
        <dbReference type="ChEBI" id="CHEBI:61977"/>
        <dbReference type="ChEBI" id="CHEBI:456216"/>
        <dbReference type="EC" id="2.7.11.1"/>
    </reaction>
</comment>
<accession>A0A4U0UZJ1</accession>
<comment type="caution">
    <text evidence="25">The sequence shown here is derived from an EMBL/GenBank/DDBJ whole genome shotgun (WGS) entry which is preliminary data.</text>
</comment>
<evidence type="ECO:0000256" key="1">
    <source>
        <dbReference type="ARBA" id="ARBA00001946"/>
    </source>
</evidence>
<comment type="subcellular location">
    <subcellularLocation>
        <location evidence="2">Cytoplasm</location>
    </subcellularLocation>
</comment>
<feature type="domain" description="RIO kinase" evidence="24">
    <location>
        <begin position="141"/>
        <end position="400"/>
    </location>
</feature>
<feature type="compositionally biased region" description="Basic and acidic residues" evidence="23">
    <location>
        <begin position="525"/>
        <end position="559"/>
    </location>
</feature>
<dbReference type="GO" id="GO:0005524">
    <property type="term" value="F:ATP binding"/>
    <property type="evidence" value="ECO:0007669"/>
    <property type="project" value="UniProtKB-KW"/>
</dbReference>
<dbReference type="Gene3D" id="1.10.510.10">
    <property type="entry name" value="Transferase(Phosphotransferase) domain 1"/>
    <property type="match status" value="1"/>
</dbReference>
<dbReference type="GO" id="GO:0016887">
    <property type="term" value="F:ATP hydrolysis activity"/>
    <property type="evidence" value="ECO:0007669"/>
    <property type="project" value="RHEA"/>
</dbReference>
<organism evidence="25 26">
    <name type="scientific">Friedmanniomyces endolithicus</name>
    <dbReference type="NCBI Taxonomy" id="329885"/>
    <lineage>
        <taxon>Eukaryota</taxon>
        <taxon>Fungi</taxon>
        <taxon>Dikarya</taxon>
        <taxon>Ascomycota</taxon>
        <taxon>Pezizomycotina</taxon>
        <taxon>Dothideomycetes</taxon>
        <taxon>Dothideomycetidae</taxon>
        <taxon>Mycosphaerellales</taxon>
        <taxon>Teratosphaeriaceae</taxon>
        <taxon>Friedmanniomyces</taxon>
    </lineage>
</organism>
<protein>
    <recommendedName>
        <fullName evidence="5 19">Serine/threonine-protein kinase RIO1</fullName>
        <ecNumber evidence="4 19">2.7.11.1</ecNumber>
    </recommendedName>
</protein>
<evidence type="ECO:0000256" key="12">
    <source>
        <dbReference type="ARBA" id="ARBA00022777"/>
    </source>
</evidence>
<evidence type="ECO:0000256" key="16">
    <source>
        <dbReference type="ARBA" id="ARBA00047899"/>
    </source>
</evidence>
<comment type="catalytic activity">
    <reaction evidence="18">
        <text>ATP + H2O = ADP + phosphate + H(+)</text>
        <dbReference type="Rhea" id="RHEA:13065"/>
        <dbReference type="ChEBI" id="CHEBI:15377"/>
        <dbReference type="ChEBI" id="CHEBI:15378"/>
        <dbReference type="ChEBI" id="CHEBI:30616"/>
        <dbReference type="ChEBI" id="CHEBI:43474"/>
        <dbReference type="ChEBI" id="CHEBI:456216"/>
    </reaction>
</comment>
<feature type="binding site" evidence="22">
    <location>
        <position position="342"/>
    </location>
    <ligand>
        <name>Mg(2+)</name>
        <dbReference type="ChEBI" id="CHEBI:18420"/>
    </ligand>
</feature>
<dbReference type="OrthoDB" id="205248at2759"/>
<evidence type="ECO:0000256" key="21">
    <source>
        <dbReference type="PIRSR" id="PIRSR038147-2"/>
    </source>
</evidence>
<keyword evidence="6" id="KW-0963">Cytoplasm</keyword>
<evidence type="ECO:0000256" key="10">
    <source>
        <dbReference type="ARBA" id="ARBA00022723"/>
    </source>
</evidence>
<feature type="binding site" evidence="21">
    <location>
        <position position="282"/>
    </location>
    <ligand>
        <name>ATP</name>
        <dbReference type="ChEBI" id="CHEBI:30616"/>
    </ligand>
</feature>
<keyword evidence="11 19" id="KW-0547">Nucleotide-binding</keyword>
<evidence type="ECO:0000256" key="18">
    <source>
        <dbReference type="ARBA" id="ARBA00049360"/>
    </source>
</evidence>
<dbReference type="EMBL" id="NAJP01000026">
    <property type="protein sequence ID" value="TKA41690.1"/>
    <property type="molecule type" value="Genomic_DNA"/>
</dbReference>
<evidence type="ECO:0000256" key="22">
    <source>
        <dbReference type="PIRSR" id="PIRSR038147-3"/>
    </source>
</evidence>
<dbReference type="InterPro" id="IPR018935">
    <property type="entry name" value="RIO_kinase_CS"/>
</dbReference>
<dbReference type="PROSITE" id="PS00109">
    <property type="entry name" value="PROTEIN_KINASE_TYR"/>
    <property type="match status" value="1"/>
</dbReference>
<dbReference type="InterPro" id="IPR051272">
    <property type="entry name" value="RIO-type_Ser/Thr_kinase"/>
</dbReference>
<dbReference type="GO" id="GO:0004674">
    <property type="term" value="F:protein serine/threonine kinase activity"/>
    <property type="evidence" value="ECO:0007669"/>
    <property type="project" value="UniProtKB-KW"/>
</dbReference>
<evidence type="ECO:0000256" key="4">
    <source>
        <dbReference type="ARBA" id="ARBA00012513"/>
    </source>
</evidence>
<dbReference type="InterPro" id="IPR008266">
    <property type="entry name" value="Tyr_kinase_AS"/>
</dbReference>
<dbReference type="InterPro" id="IPR011009">
    <property type="entry name" value="Kinase-like_dom_sf"/>
</dbReference>
<name>A0A4U0UZJ1_9PEZI</name>
<feature type="binding site" evidence="21">
    <location>
        <position position="210"/>
    </location>
    <ligand>
        <name>ATP</name>
        <dbReference type="ChEBI" id="CHEBI:30616"/>
    </ligand>
</feature>
<evidence type="ECO:0000256" key="8">
    <source>
        <dbReference type="ARBA" id="ARBA00022527"/>
    </source>
</evidence>
<dbReference type="CDD" id="cd05147">
    <property type="entry name" value="RIO1_euk"/>
    <property type="match status" value="1"/>
</dbReference>
<keyword evidence="10" id="KW-0479">Metal-binding</keyword>
<feature type="binding site" evidence="22">
    <location>
        <position position="354"/>
    </location>
    <ligand>
        <name>Mg(2+)</name>
        <dbReference type="ChEBI" id="CHEBI:18420"/>
    </ligand>
</feature>
<dbReference type="STRING" id="329885.A0A4U0UZJ1"/>
<evidence type="ECO:0000256" key="9">
    <source>
        <dbReference type="ARBA" id="ARBA00022679"/>
    </source>
</evidence>
<evidence type="ECO:0000256" key="6">
    <source>
        <dbReference type="ARBA" id="ARBA00022490"/>
    </source>
</evidence>
<feature type="compositionally biased region" description="Basic residues" evidence="23">
    <location>
        <begin position="560"/>
        <end position="583"/>
    </location>
</feature>
<dbReference type="PIRSF" id="PIRSF038147">
    <property type="entry name" value="Ser/Thr_PK_RIO1"/>
    <property type="match status" value="1"/>
</dbReference>
<feature type="compositionally biased region" description="Basic and acidic residues" evidence="23">
    <location>
        <begin position="138"/>
        <end position="149"/>
    </location>
</feature>
<feature type="region of interest" description="Disordered" evidence="23">
    <location>
        <begin position="504"/>
        <end position="583"/>
    </location>
</feature>
<evidence type="ECO:0000256" key="19">
    <source>
        <dbReference type="PIRNR" id="PIRNR038147"/>
    </source>
</evidence>
<dbReference type="SMART" id="SM00090">
    <property type="entry name" value="RIO"/>
    <property type="match status" value="1"/>
</dbReference>
<evidence type="ECO:0000256" key="5">
    <source>
        <dbReference type="ARBA" id="ARBA00016038"/>
    </source>
</evidence>
<feature type="region of interest" description="Disordered" evidence="23">
    <location>
        <begin position="1"/>
        <end position="72"/>
    </location>
</feature>
<keyword evidence="7" id="KW-0690">Ribosome biogenesis</keyword>
<dbReference type="GO" id="GO:0106310">
    <property type="term" value="F:protein serine kinase activity"/>
    <property type="evidence" value="ECO:0007669"/>
    <property type="project" value="RHEA"/>
</dbReference>
<keyword evidence="12 19" id="KW-0418">Kinase</keyword>
<evidence type="ECO:0000256" key="17">
    <source>
        <dbReference type="ARBA" id="ARBA00048679"/>
    </source>
</evidence>
<dbReference type="InterPro" id="IPR018934">
    <property type="entry name" value="RIO_dom"/>
</dbReference>
<comment type="catalytic activity">
    <reaction evidence="17 19">
        <text>L-seryl-[protein] + ATP = O-phospho-L-seryl-[protein] + ADP + H(+)</text>
        <dbReference type="Rhea" id="RHEA:17989"/>
        <dbReference type="Rhea" id="RHEA-COMP:9863"/>
        <dbReference type="Rhea" id="RHEA-COMP:11604"/>
        <dbReference type="ChEBI" id="CHEBI:15378"/>
        <dbReference type="ChEBI" id="CHEBI:29999"/>
        <dbReference type="ChEBI" id="CHEBI:30616"/>
        <dbReference type="ChEBI" id="CHEBI:83421"/>
        <dbReference type="ChEBI" id="CHEBI:456216"/>
        <dbReference type="EC" id="2.7.11.1"/>
    </reaction>
</comment>
<gene>
    <name evidence="25" type="ORF">B0A54_08116</name>
</gene>
<feature type="compositionally biased region" description="Acidic residues" evidence="23">
    <location>
        <begin position="40"/>
        <end position="67"/>
    </location>
</feature>
<dbReference type="Gene3D" id="3.30.200.20">
    <property type="entry name" value="Phosphorylase Kinase, domain 1"/>
    <property type="match status" value="1"/>
</dbReference>
<evidence type="ECO:0000313" key="25">
    <source>
        <dbReference type="EMBL" id="TKA41690.1"/>
    </source>
</evidence>
<dbReference type="GO" id="GO:0005737">
    <property type="term" value="C:cytoplasm"/>
    <property type="evidence" value="ECO:0007669"/>
    <property type="project" value="UniProtKB-SubCell"/>
</dbReference>
<evidence type="ECO:0000313" key="26">
    <source>
        <dbReference type="Proteomes" id="UP000310066"/>
    </source>
</evidence>
<dbReference type="PANTHER" id="PTHR45723">
    <property type="entry name" value="SERINE/THREONINE-PROTEIN KINASE RIO1"/>
    <property type="match status" value="1"/>
</dbReference>
<keyword evidence="15" id="KW-0460">Magnesium</keyword>
<dbReference type="GO" id="GO:0042254">
    <property type="term" value="P:ribosome biogenesis"/>
    <property type="evidence" value="ECO:0007669"/>
    <property type="project" value="UniProtKB-KW"/>
</dbReference>
<dbReference type="GO" id="GO:0046872">
    <property type="term" value="F:metal ion binding"/>
    <property type="evidence" value="ECO:0007669"/>
    <property type="project" value="UniProtKB-KW"/>
</dbReference>